<gene>
    <name evidence="1" type="ORF">MHY01S_26260</name>
</gene>
<dbReference type="EMBL" id="BJXL01000102">
    <property type="protein sequence ID" value="GEM84460.1"/>
    <property type="molecule type" value="Genomic_DNA"/>
</dbReference>
<dbReference type="AlphaFoldDB" id="A0A511R4C1"/>
<protein>
    <submittedName>
        <fullName evidence="1">Uncharacterized protein</fullName>
    </submittedName>
</protein>
<evidence type="ECO:0000313" key="1">
    <source>
        <dbReference type="EMBL" id="GEM84460.1"/>
    </source>
</evidence>
<proteinExistence type="predicted"/>
<dbReference type="RefSeq" id="WP_119340695.1">
    <property type="nucleotide sequence ID" value="NZ_BJXL01000102.1"/>
</dbReference>
<sequence>MSREKVVGSYLVRFVEKNHQPQYSLHNLKTGERLEFESWVAVWFYLDQLLVAGREAEHEQLGSPKP</sequence>
<dbReference type="Proteomes" id="UP000321197">
    <property type="component" value="Unassembled WGS sequence"/>
</dbReference>
<reference evidence="1 2" key="1">
    <citation type="submission" date="2019-07" db="EMBL/GenBank/DDBJ databases">
        <title>Whole genome shotgun sequence of Meiothermus hypogaeus NBRC 106114.</title>
        <authorList>
            <person name="Hosoyama A."/>
            <person name="Uohara A."/>
            <person name="Ohji S."/>
            <person name="Ichikawa N."/>
        </authorList>
    </citation>
    <scope>NUCLEOTIDE SEQUENCE [LARGE SCALE GENOMIC DNA]</scope>
    <source>
        <strain evidence="1 2">NBRC 106114</strain>
    </source>
</reference>
<comment type="caution">
    <text evidence="1">The sequence shown here is derived from an EMBL/GenBank/DDBJ whole genome shotgun (WGS) entry which is preliminary data.</text>
</comment>
<evidence type="ECO:0000313" key="2">
    <source>
        <dbReference type="Proteomes" id="UP000321197"/>
    </source>
</evidence>
<accession>A0A511R4C1</accession>
<organism evidence="1 2">
    <name type="scientific">Meiothermus hypogaeus NBRC 106114</name>
    <dbReference type="NCBI Taxonomy" id="1227553"/>
    <lineage>
        <taxon>Bacteria</taxon>
        <taxon>Thermotogati</taxon>
        <taxon>Deinococcota</taxon>
        <taxon>Deinococci</taxon>
        <taxon>Thermales</taxon>
        <taxon>Thermaceae</taxon>
        <taxon>Meiothermus</taxon>
    </lineage>
</organism>
<name>A0A511R4C1_9DEIN</name>